<name>A0A2M7EAN4_9BACT</name>
<evidence type="ECO:0000256" key="1">
    <source>
        <dbReference type="SAM" id="Phobius"/>
    </source>
</evidence>
<reference evidence="3" key="1">
    <citation type="submission" date="2017-09" db="EMBL/GenBank/DDBJ databases">
        <title>Depth-based differentiation of microbial function through sediment-hosted aquifers and enrichment of novel symbionts in the deep terrestrial subsurface.</title>
        <authorList>
            <person name="Probst A.J."/>
            <person name="Ladd B."/>
            <person name="Jarett J.K."/>
            <person name="Geller-Mcgrath D.E."/>
            <person name="Sieber C.M.K."/>
            <person name="Emerson J.B."/>
            <person name="Anantharaman K."/>
            <person name="Thomas B.C."/>
            <person name="Malmstrom R."/>
            <person name="Stieglmeier M."/>
            <person name="Klingl A."/>
            <person name="Woyke T."/>
            <person name="Ryan C.M."/>
            <person name="Banfield J.F."/>
        </authorList>
    </citation>
    <scope>NUCLEOTIDE SEQUENCE [LARGE SCALE GENOMIC DNA]</scope>
</reference>
<keyword evidence="1" id="KW-1133">Transmembrane helix</keyword>
<keyword evidence="1" id="KW-0472">Membrane</keyword>
<feature type="transmembrane region" description="Helical" evidence="1">
    <location>
        <begin position="142"/>
        <end position="159"/>
    </location>
</feature>
<organism evidence="2 3">
    <name type="scientific">bacterium (Candidatus Ratteibacteria) CG01_land_8_20_14_3_00_40_19</name>
    <dbReference type="NCBI Taxonomy" id="2014290"/>
    <lineage>
        <taxon>Bacteria</taxon>
        <taxon>Candidatus Ratteibacteria</taxon>
    </lineage>
</organism>
<gene>
    <name evidence="2" type="ORF">COS11_00425</name>
</gene>
<comment type="caution">
    <text evidence="2">The sequence shown here is derived from an EMBL/GenBank/DDBJ whole genome shotgun (WGS) entry which is preliminary data.</text>
</comment>
<keyword evidence="1" id="KW-0812">Transmembrane</keyword>
<feature type="transmembrane region" description="Helical" evidence="1">
    <location>
        <begin position="81"/>
        <end position="102"/>
    </location>
</feature>
<evidence type="ECO:0000313" key="2">
    <source>
        <dbReference type="EMBL" id="PIV64779.1"/>
    </source>
</evidence>
<dbReference type="AlphaFoldDB" id="A0A2M7EAN4"/>
<accession>A0A2M7EAN4</accession>
<protein>
    <submittedName>
        <fullName evidence="2">Uncharacterized protein</fullName>
    </submittedName>
</protein>
<sequence length="161" mass="18268">MEEKELESELIGLGKVLKEETPPSLIPSTLKILEGRAAPSWHPSLRAIPRQSPLLQFSEFTLSLLVLFALIRLFSFTSDPLLNITKVVSLALSFVMGALFIFNPEVMSRIDRRLIGFIIHNSKLKIKNLEEGTLATPLQERILFRLQGLYFIFIAFLICKL</sequence>
<evidence type="ECO:0000313" key="3">
    <source>
        <dbReference type="Proteomes" id="UP000228886"/>
    </source>
</evidence>
<dbReference type="Proteomes" id="UP000228886">
    <property type="component" value="Unassembled WGS sequence"/>
</dbReference>
<proteinExistence type="predicted"/>
<feature type="transmembrane region" description="Helical" evidence="1">
    <location>
        <begin position="54"/>
        <end position="74"/>
    </location>
</feature>
<dbReference type="EMBL" id="PETL01000023">
    <property type="protein sequence ID" value="PIV64779.1"/>
    <property type="molecule type" value="Genomic_DNA"/>
</dbReference>